<sequence length="118" mass="13232">MSGVHLEIDTPLLASFCLIVFSSIFLPTSDALLSLSSVPWIAPRRWKFSPGALLLYHMFRSGSLDLFRPTYRTVCNHPSQSSMYANKPEPSPTCILQYHTQSLPITPCLSLPLPRILQ</sequence>
<keyword evidence="2" id="KW-1185">Reference proteome</keyword>
<dbReference type="HOGENOM" id="CLU_2072686_0_0_1"/>
<name>A0A074YL98_AURSE</name>
<organism evidence="1 2">
    <name type="scientific">Aureobasidium subglaciale (strain EXF-2481)</name>
    <name type="common">Aureobasidium pullulans var. subglaciale</name>
    <dbReference type="NCBI Taxonomy" id="1043005"/>
    <lineage>
        <taxon>Eukaryota</taxon>
        <taxon>Fungi</taxon>
        <taxon>Dikarya</taxon>
        <taxon>Ascomycota</taxon>
        <taxon>Pezizomycotina</taxon>
        <taxon>Dothideomycetes</taxon>
        <taxon>Dothideomycetidae</taxon>
        <taxon>Dothideales</taxon>
        <taxon>Saccotheciaceae</taxon>
        <taxon>Aureobasidium</taxon>
    </lineage>
</organism>
<proteinExistence type="predicted"/>
<dbReference type="EMBL" id="KL584752">
    <property type="protein sequence ID" value="KEQ98583.1"/>
    <property type="molecule type" value="Genomic_DNA"/>
</dbReference>
<accession>A0A074YL98</accession>
<dbReference type="Proteomes" id="UP000030641">
    <property type="component" value="Unassembled WGS sequence"/>
</dbReference>
<gene>
    <name evidence="1" type="ORF">AUEXF2481DRAFT_495465</name>
</gene>
<dbReference type="GeneID" id="25368604"/>
<evidence type="ECO:0000313" key="1">
    <source>
        <dbReference type="EMBL" id="KEQ98583.1"/>
    </source>
</evidence>
<dbReference type="InParanoid" id="A0A074YL98"/>
<reference evidence="1 2" key="1">
    <citation type="journal article" date="2014" name="BMC Genomics">
        <title>Genome sequencing of four Aureobasidium pullulans varieties: biotechnological potential, stress tolerance, and description of new species.</title>
        <authorList>
            <person name="Gostin Ar C."/>
            <person name="Ohm R.A."/>
            <person name="Kogej T."/>
            <person name="Sonjak S."/>
            <person name="Turk M."/>
            <person name="Zajc J."/>
            <person name="Zalar P."/>
            <person name="Grube M."/>
            <person name="Sun H."/>
            <person name="Han J."/>
            <person name="Sharma A."/>
            <person name="Chiniquy J."/>
            <person name="Ngan C.Y."/>
            <person name="Lipzen A."/>
            <person name="Barry K."/>
            <person name="Grigoriev I.V."/>
            <person name="Gunde-Cimerman N."/>
        </authorList>
    </citation>
    <scope>NUCLEOTIDE SEQUENCE [LARGE SCALE GENOMIC DNA]</scope>
    <source>
        <strain evidence="1 2">EXF-2481</strain>
    </source>
</reference>
<evidence type="ECO:0000313" key="2">
    <source>
        <dbReference type="Proteomes" id="UP000030641"/>
    </source>
</evidence>
<dbReference type="RefSeq" id="XP_013347104.1">
    <property type="nucleotide sequence ID" value="XM_013491650.1"/>
</dbReference>
<protein>
    <submittedName>
        <fullName evidence="1">Uncharacterized protein</fullName>
    </submittedName>
</protein>
<dbReference type="AlphaFoldDB" id="A0A074YL98"/>